<dbReference type="AlphaFoldDB" id="A0A0D1WRT5"/>
<dbReference type="Proteomes" id="UP000053599">
    <property type="component" value="Unassembled WGS sequence"/>
</dbReference>
<gene>
    <name evidence="2" type="ORF">PV11_09571</name>
</gene>
<evidence type="ECO:0000256" key="1">
    <source>
        <dbReference type="SAM" id="MobiDB-lite"/>
    </source>
</evidence>
<sequence>MSNLDSEARRARIVAVNTDGHSPPRPQRNDENPPRYNDVVQQPQNIADEKNRAEFVAVVEVQDNILRAGSPDSSVISIPSTRITDLTSTYTGDSGYAVTRRALERSSTRGSRPPSYYSNAHTARSASPASVAVSERDSLWRHPVMSHNWLEVLQQEALTEATLRAHGASEYHHVGERGAGR</sequence>
<evidence type="ECO:0000313" key="2">
    <source>
        <dbReference type="EMBL" id="KIV77791.1"/>
    </source>
</evidence>
<evidence type="ECO:0000313" key="3">
    <source>
        <dbReference type="Proteomes" id="UP000053599"/>
    </source>
</evidence>
<feature type="compositionally biased region" description="Basic and acidic residues" evidence="1">
    <location>
        <begin position="1"/>
        <end position="10"/>
    </location>
</feature>
<accession>A0A0D1WRT5</accession>
<dbReference type="OrthoDB" id="4156180at2759"/>
<protein>
    <submittedName>
        <fullName evidence="2">Uncharacterized protein</fullName>
    </submittedName>
</protein>
<dbReference type="HOGENOM" id="CLU_1294406_0_0_1"/>
<feature type="region of interest" description="Disordered" evidence="1">
    <location>
        <begin position="103"/>
        <end position="130"/>
    </location>
</feature>
<proteinExistence type="predicted"/>
<reference evidence="2 3" key="1">
    <citation type="submission" date="2015-01" db="EMBL/GenBank/DDBJ databases">
        <title>The Genome Sequence of Exophiala sideris CBS121828.</title>
        <authorList>
            <consortium name="The Broad Institute Genomics Platform"/>
            <person name="Cuomo C."/>
            <person name="de Hoog S."/>
            <person name="Gorbushina A."/>
            <person name="Stielow B."/>
            <person name="Teixiera M."/>
            <person name="Abouelleil A."/>
            <person name="Chapman S.B."/>
            <person name="Priest M."/>
            <person name="Young S.K."/>
            <person name="Wortman J."/>
            <person name="Nusbaum C."/>
            <person name="Birren B."/>
        </authorList>
    </citation>
    <scope>NUCLEOTIDE SEQUENCE [LARGE SCALE GENOMIC DNA]</scope>
    <source>
        <strain evidence="2 3">CBS 121828</strain>
    </source>
</reference>
<name>A0A0D1WRT5_9EURO</name>
<organism evidence="2 3">
    <name type="scientific">Exophiala sideris</name>
    <dbReference type="NCBI Taxonomy" id="1016849"/>
    <lineage>
        <taxon>Eukaryota</taxon>
        <taxon>Fungi</taxon>
        <taxon>Dikarya</taxon>
        <taxon>Ascomycota</taxon>
        <taxon>Pezizomycotina</taxon>
        <taxon>Eurotiomycetes</taxon>
        <taxon>Chaetothyriomycetidae</taxon>
        <taxon>Chaetothyriales</taxon>
        <taxon>Herpotrichiellaceae</taxon>
        <taxon>Exophiala</taxon>
    </lineage>
</organism>
<feature type="region of interest" description="Disordered" evidence="1">
    <location>
        <begin position="1"/>
        <end position="48"/>
    </location>
</feature>
<dbReference type="EMBL" id="KN846954">
    <property type="protein sequence ID" value="KIV77791.1"/>
    <property type="molecule type" value="Genomic_DNA"/>
</dbReference>